<dbReference type="Pfam" id="PF07678">
    <property type="entry name" value="TED_complement"/>
    <property type="match status" value="1"/>
</dbReference>
<comment type="caution">
    <text evidence="4">The sequence shown here is derived from an EMBL/GenBank/DDBJ whole genome shotgun (WGS) entry which is preliminary data.</text>
</comment>
<dbReference type="InterPro" id="IPR050473">
    <property type="entry name" value="A2M/Complement_sys"/>
</dbReference>
<dbReference type="Gene3D" id="1.50.10.20">
    <property type="match status" value="1"/>
</dbReference>
<feature type="domain" description="Alpha-macroglobulin-like TED" evidence="3">
    <location>
        <begin position="11"/>
        <end position="69"/>
    </location>
</feature>
<evidence type="ECO:0000256" key="1">
    <source>
        <dbReference type="ARBA" id="ARBA00022729"/>
    </source>
</evidence>
<keyword evidence="1" id="KW-0732">Signal</keyword>
<evidence type="ECO:0000259" key="3">
    <source>
        <dbReference type="Pfam" id="PF07678"/>
    </source>
</evidence>
<dbReference type="EMBL" id="JAIWYP010000008">
    <property type="protein sequence ID" value="KAH3786360.1"/>
    <property type="molecule type" value="Genomic_DNA"/>
</dbReference>
<dbReference type="GO" id="GO:0005615">
    <property type="term" value="C:extracellular space"/>
    <property type="evidence" value="ECO:0007669"/>
    <property type="project" value="InterPro"/>
</dbReference>
<evidence type="ECO:0000313" key="4">
    <source>
        <dbReference type="EMBL" id="KAH3786360.1"/>
    </source>
</evidence>
<protein>
    <recommendedName>
        <fullName evidence="3">Alpha-macroglobulin-like TED domain-containing protein</fullName>
    </recommendedName>
</protein>
<dbReference type="PANTHER" id="PTHR11412:SF136">
    <property type="entry name" value="CD109 ANTIGEN"/>
    <property type="match status" value="1"/>
</dbReference>
<proteinExistence type="predicted"/>
<dbReference type="Proteomes" id="UP000828390">
    <property type="component" value="Unassembled WGS sequence"/>
</dbReference>
<dbReference type="SUPFAM" id="SSF48239">
    <property type="entry name" value="Terpenoid cyclases/Protein prenyltransferases"/>
    <property type="match status" value="1"/>
</dbReference>
<keyword evidence="2" id="KW-0882">Thioester bond</keyword>
<evidence type="ECO:0000256" key="2">
    <source>
        <dbReference type="ARBA" id="ARBA00022966"/>
    </source>
</evidence>
<dbReference type="PANTHER" id="PTHR11412">
    <property type="entry name" value="MACROGLOBULIN / COMPLEMENT"/>
    <property type="match status" value="1"/>
</dbReference>
<sequence length="145" mass="16476">MSRLHWSSSCTADSYAEEATAFAHLAFLIFDDFQTSHKIVAWLTKHRDAVGKWRSLQATVVAMQALGTYSARAYNQDVDFTVKIGKEGWKNIAYVNRENARLQRLIPNLLVKTGDSKFNVTVSGRGSVVLKIEMFYNRKARDDEI</sequence>
<accession>A0A9D4EYL1</accession>
<keyword evidence="5" id="KW-1185">Reference proteome</keyword>
<dbReference type="InterPro" id="IPR008930">
    <property type="entry name" value="Terpenoid_cyclase/PrenylTrfase"/>
</dbReference>
<dbReference type="AlphaFoldDB" id="A0A9D4EYL1"/>
<evidence type="ECO:0000313" key="5">
    <source>
        <dbReference type="Proteomes" id="UP000828390"/>
    </source>
</evidence>
<dbReference type="InterPro" id="IPR011626">
    <property type="entry name" value="Alpha-macroglobulin_TED"/>
</dbReference>
<reference evidence="4" key="1">
    <citation type="journal article" date="2019" name="bioRxiv">
        <title>The Genome of the Zebra Mussel, Dreissena polymorpha: A Resource for Invasive Species Research.</title>
        <authorList>
            <person name="McCartney M.A."/>
            <person name="Auch B."/>
            <person name="Kono T."/>
            <person name="Mallez S."/>
            <person name="Zhang Y."/>
            <person name="Obille A."/>
            <person name="Becker A."/>
            <person name="Abrahante J.E."/>
            <person name="Garbe J."/>
            <person name="Badalamenti J.P."/>
            <person name="Herman A."/>
            <person name="Mangelson H."/>
            <person name="Liachko I."/>
            <person name="Sullivan S."/>
            <person name="Sone E.D."/>
            <person name="Koren S."/>
            <person name="Silverstein K.A.T."/>
            <person name="Beckman K.B."/>
            <person name="Gohl D.M."/>
        </authorList>
    </citation>
    <scope>NUCLEOTIDE SEQUENCE</scope>
    <source>
        <strain evidence="4">Duluth1</strain>
        <tissue evidence="4">Whole animal</tissue>
    </source>
</reference>
<gene>
    <name evidence="4" type="ORF">DPMN_164467</name>
</gene>
<reference evidence="4" key="2">
    <citation type="submission" date="2020-11" db="EMBL/GenBank/DDBJ databases">
        <authorList>
            <person name="McCartney M.A."/>
            <person name="Auch B."/>
            <person name="Kono T."/>
            <person name="Mallez S."/>
            <person name="Becker A."/>
            <person name="Gohl D.M."/>
            <person name="Silverstein K.A.T."/>
            <person name="Koren S."/>
            <person name="Bechman K.B."/>
            <person name="Herman A."/>
            <person name="Abrahante J.E."/>
            <person name="Garbe J."/>
        </authorList>
    </citation>
    <scope>NUCLEOTIDE SEQUENCE</scope>
    <source>
        <strain evidence="4">Duluth1</strain>
        <tissue evidence="4">Whole animal</tissue>
    </source>
</reference>
<name>A0A9D4EYL1_DREPO</name>
<organism evidence="4 5">
    <name type="scientific">Dreissena polymorpha</name>
    <name type="common">Zebra mussel</name>
    <name type="synonym">Mytilus polymorpha</name>
    <dbReference type="NCBI Taxonomy" id="45954"/>
    <lineage>
        <taxon>Eukaryota</taxon>
        <taxon>Metazoa</taxon>
        <taxon>Spiralia</taxon>
        <taxon>Lophotrochozoa</taxon>
        <taxon>Mollusca</taxon>
        <taxon>Bivalvia</taxon>
        <taxon>Autobranchia</taxon>
        <taxon>Heteroconchia</taxon>
        <taxon>Euheterodonta</taxon>
        <taxon>Imparidentia</taxon>
        <taxon>Neoheterodontei</taxon>
        <taxon>Myida</taxon>
        <taxon>Dreissenoidea</taxon>
        <taxon>Dreissenidae</taxon>
        <taxon>Dreissena</taxon>
    </lineage>
</organism>